<comment type="caution">
    <text evidence="1">The sequence shown here is derived from an EMBL/GenBank/DDBJ whole genome shotgun (WGS) entry which is preliminary data.</text>
</comment>
<protein>
    <submittedName>
        <fullName evidence="1">Uncharacterized protein</fullName>
    </submittedName>
</protein>
<evidence type="ECO:0000313" key="1">
    <source>
        <dbReference type="EMBL" id="MPC94294.1"/>
    </source>
</evidence>
<gene>
    <name evidence="1" type="ORF">E2C01_089458</name>
</gene>
<dbReference type="Proteomes" id="UP000324222">
    <property type="component" value="Unassembled WGS sequence"/>
</dbReference>
<proteinExistence type="predicted"/>
<dbReference type="AlphaFoldDB" id="A0A5B7JPN0"/>
<sequence>MRRIAESLHASTSDQALRDSKDRYNSSSFTLKKRIKAHKWLFYPRLPAVLPELGLNPVKMALARNHWAKIAA</sequence>
<accession>A0A5B7JPN0</accession>
<keyword evidence="2" id="KW-1185">Reference proteome</keyword>
<organism evidence="1 2">
    <name type="scientific">Portunus trituberculatus</name>
    <name type="common">Swimming crab</name>
    <name type="synonym">Neptunus trituberculatus</name>
    <dbReference type="NCBI Taxonomy" id="210409"/>
    <lineage>
        <taxon>Eukaryota</taxon>
        <taxon>Metazoa</taxon>
        <taxon>Ecdysozoa</taxon>
        <taxon>Arthropoda</taxon>
        <taxon>Crustacea</taxon>
        <taxon>Multicrustacea</taxon>
        <taxon>Malacostraca</taxon>
        <taxon>Eumalacostraca</taxon>
        <taxon>Eucarida</taxon>
        <taxon>Decapoda</taxon>
        <taxon>Pleocyemata</taxon>
        <taxon>Brachyura</taxon>
        <taxon>Eubrachyura</taxon>
        <taxon>Portunoidea</taxon>
        <taxon>Portunidae</taxon>
        <taxon>Portuninae</taxon>
        <taxon>Portunus</taxon>
    </lineage>
</organism>
<dbReference type="EMBL" id="VSRR010097963">
    <property type="protein sequence ID" value="MPC94294.1"/>
    <property type="molecule type" value="Genomic_DNA"/>
</dbReference>
<name>A0A5B7JPN0_PORTR</name>
<evidence type="ECO:0000313" key="2">
    <source>
        <dbReference type="Proteomes" id="UP000324222"/>
    </source>
</evidence>
<reference evidence="1 2" key="1">
    <citation type="submission" date="2019-05" db="EMBL/GenBank/DDBJ databases">
        <title>Another draft genome of Portunus trituberculatus and its Hox gene families provides insights of decapod evolution.</title>
        <authorList>
            <person name="Jeong J.-H."/>
            <person name="Song I."/>
            <person name="Kim S."/>
            <person name="Choi T."/>
            <person name="Kim D."/>
            <person name="Ryu S."/>
            <person name="Kim W."/>
        </authorList>
    </citation>
    <scope>NUCLEOTIDE SEQUENCE [LARGE SCALE GENOMIC DNA]</scope>
    <source>
        <tissue evidence="1">Muscle</tissue>
    </source>
</reference>